<keyword evidence="4 8" id="KW-0812">Transmembrane</keyword>
<evidence type="ECO:0000256" key="6">
    <source>
        <dbReference type="ARBA" id="ARBA00022989"/>
    </source>
</evidence>
<feature type="repeat" description="Solcar" evidence="8">
    <location>
        <begin position="170"/>
        <end position="254"/>
    </location>
</feature>
<keyword evidence="7 8" id="KW-0472">Membrane</keyword>
<comment type="subcellular location">
    <subcellularLocation>
        <location evidence="1">Membrane</location>
        <topology evidence="1">Multi-pass membrane protein</topology>
    </subcellularLocation>
</comment>
<gene>
    <name evidence="11" type="ORF">SteCoe_6715</name>
</gene>
<evidence type="ECO:0000256" key="4">
    <source>
        <dbReference type="ARBA" id="ARBA00022692"/>
    </source>
</evidence>
<dbReference type="OrthoDB" id="276989at2759"/>
<evidence type="ECO:0000313" key="11">
    <source>
        <dbReference type="EMBL" id="OMJ90844.1"/>
    </source>
</evidence>
<keyword evidence="6 10" id="KW-1133">Transmembrane helix</keyword>
<dbReference type="PANTHER" id="PTHR45667">
    <property type="entry name" value="S-ADENOSYLMETHIONINE MITOCHONDRIAL CARRIER PROTEIN"/>
    <property type="match status" value="1"/>
</dbReference>
<dbReference type="AlphaFoldDB" id="A0A1R2CPC3"/>
<evidence type="ECO:0000256" key="10">
    <source>
        <dbReference type="SAM" id="Phobius"/>
    </source>
</evidence>
<evidence type="ECO:0008006" key="13">
    <source>
        <dbReference type="Google" id="ProtNLM"/>
    </source>
</evidence>
<evidence type="ECO:0000256" key="3">
    <source>
        <dbReference type="ARBA" id="ARBA00022448"/>
    </source>
</evidence>
<evidence type="ECO:0000256" key="7">
    <source>
        <dbReference type="ARBA" id="ARBA00023136"/>
    </source>
</evidence>
<feature type="transmembrane region" description="Helical" evidence="10">
    <location>
        <begin position="6"/>
        <end position="28"/>
    </location>
</feature>
<comment type="caution">
    <text evidence="11">The sequence shown here is derived from an EMBL/GenBank/DDBJ whole genome shotgun (WGS) entry which is preliminary data.</text>
</comment>
<dbReference type="InterPro" id="IPR018108">
    <property type="entry name" value="MCP_transmembrane"/>
</dbReference>
<comment type="similarity">
    <text evidence="2 9">Belongs to the mitochondrial carrier (TC 2.A.29) family.</text>
</comment>
<keyword evidence="5" id="KW-0677">Repeat</keyword>
<evidence type="ECO:0000313" key="12">
    <source>
        <dbReference type="Proteomes" id="UP000187209"/>
    </source>
</evidence>
<feature type="transmembrane region" description="Helical" evidence="10">
    <location>
        <begin position="230"/>
        <end position="252"/>
    </location>
</feature>
<reference evidence="11 12" key="1">
    <citation type="submission" date="2016-11" db="EMBL/GenBank/DDBJ databases">
        <title>The macronuclear genome of Stentor coeruleus: a giant cell with tiny introns.</title>
        <authorList>
            <person name="Slabodnick M."/>
            <person name="Ruby J.G."/>
            <person name="Reiff S.B."/>
            <person name="Swart E.C."/>
            <person name="Gosai S."/>
            <person name="Prabakaran S."/>
            <person name="Witkowska E."/>
            <person name="Larue G.E."/>
            <person name="Fisher S."/>
            <person name="Freeman R.M."/>
            <person name="Gunawardena J."/>
            <person name="Chu W."/>
            <person name="Stover N.A."/>
            <person name="Gregory B.D."/>
            <person name="Nowacki M."/>
            <person name="Derisi J."/>
            <person name="Roy S.W."/>
            <person name="Marshall W.F."/>
            <person name="Sood P."/>
        </authorList>
    </citation>
    <scope>NUCLEOTIDE SEQUENCE [LARGE SCALE GENOMIC DNA]</scope>
    <source>
        <strain evidence="11">WM001</strain>
    </source>
</reference>
<feature type="repeat" description="Solcar" evidence="8">
    <location>
        <begin position="83"/>
        <end position="165"/>
    </location>
</feature>
<dbReference type="Proteomes" id="UP000187209">
    <property type="component" value="Unassembled WGS sequence"/>
</dbReference>
<dbReference type="SUPFAM" id="SSF103506">
    <property type="entry name" value="Mitochondrial carrier"/>
    <property type="match status" value="1"/>
</dbReference>
<sequence>MELSQKFYPLFISGGIAGAVIDLTLHPLDYIKTRQHRNQKLDKKASSFYKGLSAALMSSFLCAATFWTFYMICKDNMLSRNYSLPTVETTSSIIASFACCIMRNPFERVKQLVQVGENINVIGAILHIYKDQGAKGFYNGFTALCVRELPFDTIQMLLFQTLSHFLLIDFGEFNHFIYGGIAGGFTAYITTPIDVVKTLMMTNASQCKSFLQTLLTLYQKEGIGALWKGWIIRVIYITFGGTLYFGVFNMAFKVLTS</sequence>
<evidence type="ECO:0000256" key="8">
    <source>
        <dbReference type="PROSITE-ProRule" id="PRU00282"/>
    </source>
</evidence>
<protein>
    <recommendedName>
        <fullName evidence="13">Mitochondrial carrier protein</fullName>
    </recommendedName>
</protein>
<dbReference type="Gene3D" id="1.50.40.10">
    <property type="entry name" value="Mitochondrial carrier domain"/>
    <property type="match status" value="1"/>
</dbReference>
<proteinExistence type="inferred from homology"/>
<dbReference type="EMBL" id="MPUH01000094">
    <property type="protein sequence ID" value="OMJ90844.1"/>
    <property type="molecule type" value="Genomic_DNA"/>
</dbReference>
<evidence type="ECO:0000256" key="1">
    <source>
        <dbReference type="ARBA" id="ARBA00004141"/>
    </source>
</evidence>
<evidence type="ECO:0000256" key="9">
    <source>
        <dbReference type="RuleBase" id="RU000488"/>
    </source>
</evidence>
<keyword evidence="3 9" id="KW-0813">Transport</keyword>
<dbReference type="PROSITE" id="PS50920">
    <property type="entry name" value="SOLCAR"/>
    <property type="match status" value="2"/>
</dbReference>
<name>A0A1R2CPC3_9CILI</name>
<dbReference type="Pfam" id="PF00153">
    <property type="entry name" value="Mito_carr"/>
    <property type="match status" value="2"/>
</dbReference>
<feature type="transmembrane region" description="Helical" evidence="10">
    <location>
        <begin position="48"/>
        <end position="70"/>
    </location>
</feature>
<dbReference type="InterPro" id="IPR023395">
    <property type="entry name" value="MCP_dom_sf"/>
</dbReference>
<accession>A0A1R2CPC3</accession>
<organism evidence="11 12">
    <name type="scientific">Stentor coeruleus</name>
    <dbReference type="NCBI Taxonomy" id="5963"/>
    <lineage>
        <taxon>Eukaryota</taxon>
        <taxon>Sar</taxon>
        <taxon>Alveolata</taxon>
        <taxon>Ciliophora</taxon>
        <taxon>Postciliodesmatophora</taxon>
        <taxon>Heterotrichea</taxon>
        <taxon>Heterotrichida</taxon>
        <taxon>Stentoridae</taxon>
        <taxon>Stentor</taxon>
    </lineage>
</organism>
<dbReference type="GO" id="GO:0016020">
    <property type="term" value="C:membrane"/>
    <property type="evidence" value="ECO:0007669"/>
    <property type="project" value="UniProtKB-SubCell"/>
</dbReference>
<evidence type="ECO:0000256" key="5">
    <source>
        <dbReference type="ARBA" id="ARBA00022737"/>
    </source>
</evidence>
<keyword evidence="12" id="KW-1185">Reference proteome</keyword>
<evidence type="ECO:0000256" key="2">
    <source>
        <dbReference type="ARBA" id="ARBA00006375"/>
    </source>
</evidence>